<name>A0ACC1K0E4_9FUNG</name>
<keyword evidence="2" id="KW-1185">Reference proteome</keyword>
<evidence type="ECO:0000313" key="2">
    <source>
        <dbReference type="Proteomes" id="UP001140234"/>
    </source>
</evidence>
<organism evidence="1 2">
    <name type="scientific">Coemansia nantahalensis</name>
    <dbReference type="NCBI Taxonomy" id="2789366"/>
    <lineage>
        <taxon>Eukaryota</taxon>
        <taxon>Fungi</taxon>
        <taxon>Fungi incertae sedis</taxon>
        <taxon>Zoopagomycota</taxon>
        <taxon>Kickxellomycotina</taxon>
        <taxon>Kickxellomycetes</taxon>
        <taxon>Kickxellales</taxon>
        <taxon>Kickxellaceae</taxon>
        <taxon>Coemansia</taxon>
    </lineage>
</organism>
<proteinExistence type="predicted"/>
<comment type="caution">
    <text evidence="1">The sequence shown here is derived from an EMBL/GenBank/DDBJ whole genome shotgun (WGS) entry which is preliminary data.</text>
</comment>
<sequence length="242" mass="25753">MRFVLSFGLAAALAAITLDVANAHTALQFVGANGEFQAQGVSIVPSEMKNAPVKDLDSKLLQCRTANMSTAKLKKLVLKAGGTLSLRWKHYDNSVKIPVMSLSHVGPCLVYFSRLDKNGQGPVWFKVYEEGYNKSTKTWCSNKVIKNGGKLDIPVPKSLPNGDYLVRSELIALHQANVGGGAQLYPNCLAVTVSGGSGTLPKGHAIPGIYRPSDPGILFDRAKGGDSYKIPGPPVMEGGTSL</sequence>
<gene>
    <name evidence="1" type="ORF">IWQ57_002499</name>
</gene>
<accession>A0ACC1K0E4</accession>
<protein>
    <submittedName>
        <fullName evidence="1">Uncharacterized protein</fullName>
    </submittedName>
</protein>
<dbReference type="Proteomes" id="UP001140234">
    <property type="component" value="Unassembled WGS sequence"/>
</dbReference>
<dbReference type="EMBL" id="JANBUJ010000660">
    <property type="protein sequence ID" value="KAJ2770789.1"/>
    <property type="molecule type" value="Genomic_DNA"/>
</dbReference>
<evidence type="ECO:0000313" key="1">
    <source>
        <dbReference type="EMBL" id="KAJ2770789.1"/>
    </source>
</evidence>
<reference evidence="1" key="1">
    <citation type="submission" date="2022-07" db="EMBL/GenBank/DDBJ databases">
        <title>Phylogenomic reconstructions and comparative analyses of Kickxellomycotina fungi.</title>
        <authorList>
            <person name="Reynolds N.K."/>
            <person name="Stajich J.E."/>
            <person name="Barry K."/>
            <person name="Grigoriev I.V."/>
            <person name="Crous P."/>
            <person name="Smith M.E."/>
        </authorList>
    </citation>
    <scope>NUCLEOTIDE SEQUENCE</scope>
    <source>
        <strain evidence="1">CBS 109366</strain>
    </source>
</reference>